<evidence type="ECO:0000313" key="1">
    <source>
        <dbReference type="EMBL" id="OJI83734.1"/>
    </source>
</evidence>
<name>A0A1L9N3A6_ASPTC</name>
<reference evidence="2" key="1">
    <citation type="journal article" date="2017" name="Genome Biol.">
        <title>Comparative genomics reveals high biological diversity and specific adaptations in the industrially and medically important fungal genus Aspergillus.</title>
        <authorList>
            <person name="de Vries R.P."/>
            <person name="Riley R."/>
            <person name="Wiebenga A."/>
            <person name="Aguilar-Osorio G."/>
            <person name="Amillis S."/>
            <person name="Uchima C.A."/>
            <person name="Anderluh G."/>
            <person name="Asadollahi M."/>
            <person name="Askin M."/>
            <person name="Barry K."/>
            <person name="Battaglia E."/>
            <person name="Bayram O."/>
            <person name="Benocci T."/>
            <person name="Braus-Stromeyer S.A."/>
            <person name="Caldana C."/>
            <person name="Canovas D."/>
            <person name="Cerqueira G.C."/>
            <person name="Chen F."/>
            <person name="Chen W."/>
            <person name="Choi C."/>
            <person name="Clum A."/>
            <person name="Dos Santos R.A."/>
            <person name="Damasio A.R."/>
            <person name="Diallinas G."/>
            <person name="Emri T."/>
            <person name="Fekete E."/>
            <person name="Flipphi M."/>
            <person name="Freyberg S."/>
            <person name="Gallo A."/>
            <person name="Gournas C."/>
            <person name="Habgood R."/>
            <person name="Hainaut M."/>
            <person name="Harispe M.L."/>
            <person name="Henrissat B."/>
            <person name="Hilden K.S."/>
            <person name="Hope R."/>
            <person name="Hossain A."/>
            <person name="Karabika E."/>
            <person name="Karaffa L."/>
            <person name="Karanyi Z."/>
            <person name="Krasevec N."/>
            <person name="Kuo A."/>
            <person name="Kusch H."/>
            <person name="LaButti K."/>
            <person name="Lagendijk E.L."/>
            <person name="Lapidus A."/>
            <person name="Levasseur A."/>
            <person name="Lindquist E."/>
            <person name="Lipzen A."/>
            <person name="Logrieco A.F."/>
            <person name="MacCabe A."/>
            <person name="Maekelae M.R."/>
            <person name="Malavazi I."/>
            <person name="Melin P."/>
            <person name="Meyer V."/>
            <person name="Mielnichuk N."/>
            <person name="Miskei M."/>
            <person name="Molnar A.P."/>
            <person name="Mule G."/>
            <person name="Ngan C.Y."/>
            <person name="Orejas M."/>
            <person name="Orosz E."/>
            <person name="Ouedraogo J.P."/>
            <person name="Overkamp K.M."/>
            <person name="Park H.-S."/>
            <person name="Perrone G."/>
            <person name="Piumi F."/>
            <person name="Punt P.J."/>
            <person name="Ram A.F."/>
            <person name="Ramon A."/>
            <person name="Rauscher S."/>
            <person name="Record E."/>
            <person name="Riano-Pachon D.M."/>
            <person name="Robert V."/>
            <person name="Roehrig J."/>
            <person name="Ruller R."/>
            <person name="Salamov A."/>
            <person name="Salih N.S."/>
            <person name="Samson R.A."/>
            <person name="Sandor E."/>
            <person name="Sanguinetti M."/>
            <person name="Schuetze T."/>
            <person name="Sepcic K."/>
            <person name="Shelest E."/>
            <person name="Sherlock G."/>
            <person name="Sophianopoulou V."/>
            <person name="Squina F.M."/>
            <person name="Sun H."/>
            <person name="Susca A."/>
            <person name="Todd R.B."/>
            <person name="Tsang A."/>
            <person name="Unkles S.E."/>
            <person name="van de Wiele N."/>
            <person name="van Rossen-Uffink D."/>
            <person name="Oliveira J.V."/>
            <person name="Vesth T.C."/>
            <person name="Visser J."/>
            <person name="Yu J.-H."/>
            <person name="Zhou M."/>
            <person name="Andersen M.R."/>
            <person name="Archer D.B."/>
            <person name="Baker S.E."/>
            <person name="Benoit I."/>
            <person name="Brakhage A.A."/>
            <person name="Braus G.H."/>
            <person name="Fischer R."/>
            <person name="Frisvad J.C."/>
            <person name="Goldman G.H."/>
            <person name="Houbraken J."/>
            <person name="Oakley B."/>
            <person name="Pocsi I."/>
            <person name="Scazzocchio C."/>
            <person name="Seiboth B."/>
            <person name="vanKuyk P.A."/>
            <person name="Wortman J."/>
            <person name="Dyer P.S."/>
            <person name="Grigoriev I.V."/>
        </authorList>
    </citation>
    <scope>NUCLEOTIDE SEQUENCE [LARGE SCALE GENOMIC DNA]</scope>
    <source>
        <strain evidence="2">CBS 134.48</strain>
    </source>
</reference>
<dbReference type="Proteomes" id="UP000184304">
    <property type="component" value="Unassembled WGS sequence"/>
</dbReference>
<accession>A0A1L9N3A6</accession>
<proteinExistence type="predicted"/>
<sequence>MDSILHPSSLPPLKFSSICHNADIFPFSSPLHTLTRYDHGVDEDVLLQEKGNKTNLKRTVQLQNPRFEIQLAVCS</sequence>
<protein>
    <submittedName>
        <fullName evidence="1">Uncharacterized protein</fullName>
    </submittedName>
</protein>
<gene>
    <name evidence="1" type="ORF">ASPTUDRAFT_617649</name>
</gene>
<keyword evidence="2" id="KW-1185">Reference proteome</keyword>
<dbReference type="EMBL" id="KV878203">
    <property type="protein sequence ID" value="OJI83734.1"/>
    <property type="molecule type" value="Genomic_DNA"/>
</dbReference>
<evidence type="ECO:0000313" key="2">
    <source>
        <dbReference type="Proteomes" id="UP000184304"/>
    </source>
</evidence>
<dbReference type="AlphaFoldDB" id="A0A1L9N3A6"/>
<dbReference type="VEuPathDB" id="FungiDB:ASPTUDRAFT_617649"/>
<organism evidence="1 2">
    <name type="scientific">Aspergillus tubingensis (strain CBS 134.48)</name>
    <dbReference type="NCBI Taxonomy" id="767770"/>
    <lineage>
        <taxon>Eukaryota</taxon>
        <taxon>Fungi</taxon>
        <taxon>Dikarya</taxon>
        <taxon>Ascomycota</taxon>
        <taxon>Pezizomycotina</taxon>
        <taxon>Eurotiomycetes</taxon>
        <taxon>Eurotiomycetidae</taxon>
        <taxon>Eurotiales</taxon>
        <taxon>Aspergillaceae</taxon>
        <taxon>Aspergillus</taxon>
        <taxon>Aspergillus subgen. Circumdati</taxon>
    </lineage>
</organism>